<dbReference type="SMART" id="SM00060">
    <property type="entry name" value="FN3"/>
    <property type="match status" value="2"/>
</dbReference>
<dbReference type="OrthoDB" id="190835at2759"/>
<dbReference type="PROSITE" id="PS50853">
    <property type="entry name" value="FN3"/>
    <property type="match status" value="2"/>
</dbReference>
<gene>
    <name evidence="10" type="primary">LOC113399094</name>
</gene>
<dbReference type="Pfam" id="PF00041">
    <property type="entry name" value="fn3"/>
    <property type="match status" value="1"/>
</dbReference>
<dbReference type="InterPro" id="IPR013783">
    <property type="entry name" value="Ig-like_fold"/>
</dbReference>
<evidence type="ECO:0000259" key="7">
    <source>
        <dbReference type="PROSITE" id="PS50835"/>
    </source>
</evidence>
<keyword evidence="5" id="KW-0812">Transmembrane</keyword>
<dbReference type="Proteomes" id="UP001652626">
    <property type="component" value="Chromosome 15"/>
</dbReference>
<evidence type="ECO:0000256" key="5">
    <source>
        <dbReference type="SAM" id="Phobius"/>
    </source>
</evidence>
<evidence type="ECO:0000313" key="10">
    <source>
        <dbReference type="RefSeq" id="XP_026493913.2"/>
    </source>
</evidence>
<dbReference type="SUPFAM" id="SSF49265">
    <property type="entry name" value="Fibronectin type III"/>
    <property type="match status" value="1"/>
</dbReference>
<feature type="domain" description="Fibronectin type-III" evidence="8">
    <location>
        <begin position="608"/>
        <end position="708"/>
    </location>
</feature>
<dbReference type="InterPro" id="IPR050958">
    <property type="entry name" value="Cell_Adh-Cytoskel_Orgn"/>
</dbReference>
<dbReference type="InterPro" id="IPR003599">
    <property type="entry name" value="Ig_sub"/>
</dbReference>
<feature type="transmembrane region" description="Helical" evidence="5">
    <location>
        <begin position="715"/>
        <end position="738"/>
    </location>
</feature>
<evidence type="ECO:0000256" key="6">
    <source>
        <dbReference type="SAM" id="SignalP"/>
    </source>
</evidence>
<dbReference type="RefSeq" id="XP_026493913.2">
    <property type="nucleotide sequence ID" value="XM_026638128.2"/>
</dbReference>
<feature type="domain" description="Ig-like" evidence="7">
    <location>
        <begin position="313"/>
        <end position="404"/>
    </location>
</feature>
<keyword evidence="9" id="KW-1185">Reference proteome</keyword>
<feature type="domain" description="Ig-like" evidence="7">
    <location>
        <begin position="409"/>
        <end position="496"/>
    </location>
</feature>
<evidence type="ECO:0000313" key="9">
    <source>
        <dbReference type="Proteomes" id="UP001652626"/>
    </source>
</evidence>
<dbReference type="PANTHER" id="PTHR45080:SF8">
    <property type="entry name" value="IG-LIKE DOMAIN-CONTAINING PROTEIN"/>
    <property type="match status" value="1"/>
</dbReference>
<reference evidence="10" key="1">
    <citation type="submission" date="2025-08" db="UniProtKB">
        <authorList>
            <consortium name="RefSeq"/>
        </authorList>
    </citation>
    <scope>IDENTIFICATION</scope>
    <source>
        <tissue evidence="10">Whole body</tissue>
    </source>
</reference>
<feature type="domain" description="Ig-like" evidence="7">
    <location>
        <begin position="126"/>
        <end position="213"/>
    </location>
</feature>
<name>A0A8B8I9Z8_VANTA</name>
<proteinExistence type="predicted"/>
<dbReference type="GO" id="GO:0043025">
    <property type="term" value="C:neuronal cell body"/>
    <property type="evidence" value="ECO:0007669"/>
    <property type="project" value="TreeGrafter"/>
</dbReference>
<dbReference type="GeneID" id="113399094"/>
<dbReference type="InterPro" id="IPR003961">
    <property type="entry name" value="FN3_dom"/>
</dbReference>
<evidence type="ECO:0000259" key="8">
    <source>
        <dbReference type="PROSITE" id="PS50853"/>
    </source>
</evidence>
<dbReference type="CDD" id="cd00063">
    <property type="entry name" value="FN3"/>
    <property type="match status" value="1"/>
</dbReference>
<keyword evidence="5" id="KW-0472">Membrane</keyword>
<dbReference type="InterPro" id="IPR036179">
    <property type="entry name" value="Ig-like_dom_sf"/>
</dbReference>
<evidence type="ECO:0000256" key="3">
    <source>
        <dbReference type="ARBA" id="ARBA00023157"/>
    </source>
</evidence>
<dbReference type="SMART" id="SM00409">
    <property type="entry name" value="IG"/>
    <property type="match status" value="4"/>
</dbReference>
<dbReference type="InterPro" id="IPR036116">
    <property type="entry name" value="FN3_sf"/>
</dbReference>
<dbReference type="InterPro" id="IPR003598">
    <property type="entry name" value="Ig_sub2"/>
</dbReference>
<dbReference type="Gene3D" id="2.60.40.10">
    <property type="entry name" value="Immunoglobulins"/>
    <property type="match status" value="7"/>
</dbReference>
<dbReference type="OMA" id="VAYHEIN"/>
<evidence type="ECO:0000256" key="2">
    <source>
        <dbReference type="ARBA" id="ARBA00022737"/>
    </source>
</evidence>
<evidence type="ECO:0000256" key="4">
    <source>
        <dbReference type="ARBA" id="ARBA00023319"/>
    </source>
</evidence>
<feature type="domain" description="Ig-like" evidence="7">
    <location>
        <begin position="220"/>
        <end position="308"/>
    </location>
</feature>
<feature type="chain" id="PRO_5046724881" evidence="6">
    <location>
        <begin position="25"/>
        <end position="804"/>
    </location>
</feature>
<dbReference type="Pfam" id="PF13927">
    <property type="entry name" value="Ig_3"/>
    <property type="match status" value="2"/>
</dbReference>
<keyword evidence="3" id="KW-1015">Disulfide bond</keyword>
<dbReference type="GO" id="GO:0005576">
    <property type="term" value="C:extracellular region"/>
    <property type="evidence" value="ECO:0007669"/>
    <property type="project" value="UniProtKB-SubCell"/>
</dbReference>
<evidence type="ECO:0000256" key="1">
    <source>
        <dbReference type="ARBA" id="ARBA00022729"/>
    </source>
</evidence>
<dbReference type="PANTHER" id="PTHR45080">
    <property type="entry name" value="CONTACTIN 5"/>
    <property type="match status" value="1"/>
</dbReference>
<keyword evidence="2" id="KW-0677">Repeat</keyword>
<dbReference type="SUPFAM" id="SSF48726">
    <property type="entry name" value="Immunoglobulin"/>
    <property type="match status" value="4"/>
</dbReference>
<dbReference type="InterPro" id="IPR007110">
    <property type="entry name" value="Ig-like_dom"/>
</dbReference>
<dbReference type="InterPro" id="IPR013098">
    <property type="entry name" value="Ig_I-set"/>
</dbReference>
<keyword evidence="5" id="KW-1133">Transmembrane helix</keyword>
<dbReference type="Pfam" id="PF07679">
    <property type="entry name" value="I-set"/>
    <property type="match status" value="2"/>
</dbReference>
<dbReference type="GO" id="GO:0008046">
    <property type="term" value="F:axon guidance receptor activity"/>
    <property type="evidence" value="ECO:0007669"/>
    <property type="project" value="TreeGrafter"/>
</dbReference>
<protein>
    <submittedName>
        <fullName evidence="10">Fasciclin-2-like isoform X1</fullName>
    </submittedName>
</protein>
<dbReference type="PROSITE" id="PS50835">
    <property type="entry name" value="IG_LIKE"/>
    <property type="match status" value="4"/>
</dbReference>
<dbReference type="GO" id="GO:0005886">
    <property type="term" value="C:plasma membrane"/>
    <property type="evidence" value="ECO:0007669"/>
    <property type="project" value="TreeGrafter"/>
</dbReference>
<feature type="signal peptide" evidence="6">
    <location>
        <begin position="1"/>
        <end position="24"/>
    </location>
</feature>
<dbReference type="SMART" id="SM00408">
    <property type="entry name" value="IGc2"/>
    <property type="match status" value="4"/>
</dbReference>
<dbReference type="CDD" id="cd00096">
    <property type="entry name" value="Ig"/>
    <property type="match status" value="1"/>
</dbReference>
<keyword evidence="1 6" id="KW-0732">Signal</keyword>
<dbReference type="GO" id="GO:0007156">
    <property type="term" value="P:homophilic cell adhesion via plasma membrane adhesion molecules"/>
    <property type="evidence" value="ECO:0007669"/>
    <property type="project" value="TreeGrafter"/>
</dbReference>
<sequence length="804" mass="90321">MKSGKEKMLFVTFLLSVLLSESDACFTSNQVEFNKIKTGSSFYQECRCDDPGSGVKLKWLDINNQEILPLRPGTKSNVFSEWMDKQTYSVYISNISKSISGAYKCVTDRDGRQYTLTYNVEAYDPPYFVNTKETQYVVSGKAALITCEARGEADLLISWHKEDEGLIEITDDDKYKVTPEGLIIDAITKEDSGAYRCTASDLETGEGIDRDIYVEVISTPSIEELAASPNATVALGESLTIECLATGIPHPEYTWKKISDKDSSETNVTWQRVNSRIVFQEVEAEDRGTYECTASNSAGSNAMTIDIEVLLPPNITEFNNVTAVEGSTTQLVCKVSGRPLPHISLTFLGEESDDQSIVWDNKNLSDTEAEFYLSFLRVNRSHDGIYLCNATNEIDSVVEETFLSVLFAPHFDLSYERVWTWKDKNINLSCEHQSNPKAEVTWKYQGNGILAEDQLEINKVMSDKLHNDPLIIENKTWYGIYECTAKNEFGEAKKIIHLLEGFTPAVINNVTIVNVTSNSVTFSIEGPNEFNGPDVIGFQSEYDEVDNYNITDIHINRTWSKDRPFRLDRLKANTSYNIKFAAINDVGNGPWSEIYDFVTLEKIDSRSVPDEPVWEDDVVQLVASDRVLKWKPADSSETVEFYAIKYCPTYDGLIEENLCEEEQIGLTDEFQLNKMDANTTYFFEIVAGNSLGNSSAALIMVTIPAEEESFLSSGAIIGIAILVVFLCIVTLDVLLLLWRQQGIIASCCYKKKNKREVSLNSRDKKGLLKDNTETNDSLKRPSNGHREYEYNKTTGVITGKHSAV</sequence>
<keyword evidence="4" id="KW-0393">Immunoglobulin domain</keyword>
<accession>A0A8B8I9Z8</accession>
<organism evidence="9 10">
    <name type="scientific">Vanessa tameamea</name>
    <name type="common">Kamehameha butterfly</name>
    <dbReference type="NCBI Taxonomy" id="334116"/>
    <lineage>
        <taxon>Eukaryota</taxon>
        <taxon>Metazoa</taxon>
        <taxon>Ecdysozoa</taxon>
        <taxon>Arthropoda</taxon>
        <taxon>Hexapoda</taxon>
        <taxon>Insecta</taxon>
        <taxon>Pterygota</taxon>
        <taxon>Neoptera</taxon>
        <taxon>Endopterygota</taxon>
        <taxon>Lepidoptera</taxon>
        <taxon>Glossata</taxon>
        <taxon>Ditrysia</taxon>
        <taxon>Papilionoidea</taxon>
        <taxon>Nymphalidae</taxon>
        <taxon>Nymphalinae</taxon>
        <taxon>Vanessa</taxon>
    </lineage>
</organism>
<dbReference type="GO" id="GO:0050808">
    <property type="term" value="P:synapse organization"/>
    <property type="evidence" value="ECO:0007669"/>
    <property type="project" value="TreeGrafter"/>
</dbReference>
<dbReference type="AlphaFoldDB" id="A0A8B8I9Z8"/>
<feature type="domain" description="Fibronectin type-III" evidence="8">
    <location>
        <begin position="506"/>
        <end position="602"/>
    </location>
</feature>
<dbReference type="GO" id="GO:0030424">
    <property type="term" value="C:axon"/>
    <property type="evidence" value="ECO:0007669"/>
    <property type="project" value="TreeGrafter"/>
</dbReference>